<dbReference type="GO" id="GO:0006538">
    <property type="term" value="P:L-glutamate catabolic process"/>
    <property type="evidence" value="ECO:0007669"/>
    <property type="project" value="InterPro"/>
</dbReference>
<dbReference type="EMBL" id="JAAGMN010001599">
    <property type="protein sequence ID" value="NEE07827.1"/>
    <property type="molecule type" value="Genomic_DNA"/>
</dbReference>
<reference evidence="2" key="1">
    <citation type="submission" date="2020-01" db="EMBL/GenBank/DDBJ databases">
        <title>Insect and environment-associated Actinomycetes.</title>
        <authorList>
            <person name="Currrie C."/>
            <person name="Chevrette M."/>
            <person name="Carlson C."/>
            <person name="Stubbendieck R."/>
            <person name="Wendt-Pienkowski E."/>
        </authorList>
    </citation>
    <scope>NUCLEOTIDE SEQUENCE</scope>
    <source>
        <strain evidence="2">SID7499</strain>
    </source>
</reference>
<organism evidence="2">
    <name type="scientific">Streptomyces sp. SID7499</name>
    <dbReference type="NCBI Taxonomy" id="2706086"/>
    <lineage>
        <taxon>Bacteria</taxon>
        <taxon>Bacillati</taxon>
        <taxon>Actinomycetota</taxon>
        <taxon>Actinomycetes</taxon>
        <taxon>Kitasatosporales</taxon>
        <taxon>Streptomycetaceae</taxon>
        <taxon>Streptomyces</taxon>
    </lineage>
</organism>
<protein>
    <submittedName>
        <fullName evidence="2">NAD-glutamate dehydrogenase</fullName>
    </submittedName>
</protein>
<dbReference type="PANTHER" id="PTHR43403:SF1">
    <property type="entry name" value="NAD-SPECIFIC GLUTAMATE DEHYDROGENASE"/>
    <property type="match status" value="1"/>
</dbReference>
<dbReference type="AlphaFoldDB" id="A0A6G3WQV8"/>
<gene>
    <name evidence="2" type="ORF">G3M58_15365</name>
</gene>
<dbReference type="InterPro" id="IPR007780">
    <property type="entry name" value="NAD_Glu_DH_bac"/>
</dbReference>
<dbReference type="InterPro" id="IPR028971">
    <property type="entry name" value="NAD-GDH_cat"/>
</dbReference>
<sequence>VKQRNKLLADMTDEVGKLVLRNNYAQNVALSNASAQAPSLLHAQQRFMRRLERDGALDRALEFLPADRHIRELLSNGKGLSQPELAVL</sequence>
<feature type="non-terminal residue" evidence="2">
    <location>
        <position position="88"/>
    </location>
</feature>
<feature type="non-terminal residue" evidence="2">
    <location>
        <position position="1"/>
    </location>
</feature>
<dbReference type="GO" id="GO:0004352">
    <property type="term" value="F:glutamate dehydrogenase (NAD+) activity"/>
    <property type="evidence" value="ECO:0007669"/>
    <property type="project" value="InterPro"/>
</dbReference>
<comment type="caution">
    <text evidence="2">The sequence shown here is derived from an EMBL/GenBank/DDBJ whole genome shotgun (WGS) entry which is preliminary data.</text>
</comment>
<evidence type="ECO:0000259" key="1">
    <source>
        <dbReference type="Pfam" id="PF05088"/>
    </source>
</evidence>
<accession>A0A6G3WQV8</accession>
<proteinExistence type="predicted"/>
<name>A0A6G3WQV8_9ACTN</name>
<dbReference type="GO" id="GO:0004069">
    <property type="term" value="F:L-aspartate:2-oxoglutarate aminotransferase activity"/>
    <property type="evidence" value="ECO:0007669"/>
    <property type="project" value="InterPro"/>
</dbReference>
<dbReference type="PANTHER" id="PTHR43403">
    <property type="entry name" value="NAD-SPECIFIC GLUTAMATE DEHYDROGENASE"/>
    <property type="match status" value="1"/>
</dbReference>
<feature type="domain" description="NAD-glutamate dehydrogenase catalytic" evidence="1">
    <location>
        <begin position="2"/>
        <end position="32"/>
    </location>
</feature>
<dbReference type="Pfam" id="PF05088">
    <property type="entry name" value="Bac_GDH_CD"/>
    <property type="match status" value="1"/>
</dbReference>
<evidence type="ECO:0000313" key="2">
    <source>
        <dbReference type="EMBL" id="NEE07827.1"/>
    </source>
</evidence>